<keyword evidence="4" id="KW-0067">ATP-binding</keyword>
<dbReference type="GO" id="GO:0000707">
    <property type="term" value="P:meiotic DNA recombinase assembly"/>
    <property type="evidence" value="ECO:0007669"/>
    <property type="project" value="TreeGrafter"/>
</dbReference>
<dbReference type="GO" id="GO:0007131">
    <property type="term" value="P:reciprocal meiotic recombination"/>
    <property type="evidence" value="ECO:0007669"/>
    <property type="project" value="TreeGrafter"/>
</dbReference>
<organism evidence="9 10">
    <name type="scientific">Carpediemonas membranifera</name>
    <dbReference type="NCBI Taxonomy" id="201153"/>
    <lineage>
        <taxon>Eukaryota</taxon>
        <taxon>Metamonada</taxon>
        <taxon>Carpediemonas-like organisms</taxon>
        <taxon>Carpediemonas</taxon>
    </lineage>
</organism>
<dbReference type="InterPro" id="IPR003593">
    <property type="entry name" value="AAA+_ATPase"/>
</dbReference>
<proteinExistence type="predicted"/>
<dbReference type="PIRSF" id="PIRSF005856">
    <property type="entry name" value="Rad51"/>
    <property type="match status" value="1"/>
</dbReference>
<evidence type="ECO:0000256" key="7">
    <source>
        <dbReference type="ARBA" id="ARBA00040674"/>
    </source>
</evidence>
<dbReference type="EMBL" id="JAHDYR010000064">
    <property type="protein sequence ID" value="KAG9390549.1"/>
    <property type="molecule type" value="Genomic_DNA"/>
</dbReference>
<keyword evidence="3" id="KW-0227">DNA damage</keyword>
<accession>A0A8J6DXM9</accession>
<comment type="caution">
    <text evidence="9">The sequence shown here is derived from an EMBL/GenBank/DDBJ whole genome shotgun (WGS) entry which is preliminary data.</text>
</comment>
<evidence type="ECO:0000256" key="4">
    <source>
        <dbReference type="ARBA" id="ARBA00022840"/>
    </source>
</evidence>
<sequence>MSDKRPINALGLPESTVLRLNEANLRNIADLSALGSVAALAKRSNLNLSESTAVFVAIETLNAPTISTAALGTPCSVFFDPTTGPQLITFIRGLDEKFGLGLPTGELVHVCGIPGTGKTQLTMQLCLTVQIPKPMGGLDGSAIFIDTEGSFSAARLHTMARSLREHLSARVQRVREAGGGPQSDAMGRAVSCMDPDGMLGRVKLMRVLDVSELLACVQMLPGILSVATDTRLIVIDSLAMHFRHTQFDSARDRAQLMAELCDSLSIIAYRFKLLIVITNHTTTKYTRVGRQAYLGPALGDAVFLAPVANLMLGRDSRGEGRTIRVQSRHLIDRRPVPICVGAEGVRDGLA</sequence>
<dbReference type="OrthoDB" id="5957327at2759"/>
<dbReference type="GO" id="GO:0008821">
    <property type="term" value="F:crossover junction DNA endonuclease activity"/>
    <property type="evidence" value="ECO:0007669"/>
    <property type="project" value="TreeGrafter"/>
</dbReference>
<dbReference type="SUPFAM" id="SSF52540">
    <property type="entry name" value="P-loop containing nucleoside triphosphate hydrolases"/>
    <property type="match status" value="1"/>
</dbReference>
<dbReference type="InterPro" id="IPR013632">
    <property type="entry name" value="Rad51_C"/>
</dbReference>
<dbReference type="GO" id="GO:0033063">
    <property type="term" value="C:Rad51B-Rad51C-Rad51D-XRCC2 complex"/>
    <property type="evidence" value="ECO:0007669"/>
    <property type="project" value="TreeGrafter"/>
</dbReference>
<evidence type="ECO:0000256" key="3">
    <source>
        <dbReference type="ARBA" id="ARBA00022763"/>
    </source>
</evidence>
<feature type="domain" description="RecA family profile 1" evidence="8">
    <location>
        <begin position="83"/>
        <end position="281"/>
    </location>
</feature>
<evidence type="ECO:0000256" key="2">
    <source>
        <dbReference type="ARBA" id="ARBA00022741"/>
    </source>
</evidence>
<dbReference type="PANTHER" id="PTHR46239:SF1">
    <property type="entry name" value="DNA REPAIR PROTEIN RAD51 HOMOLOG 3"/>
    <property type="match status" value="1"/>
</dbReference>
<comment type="subcellular location">
    <subcellularLocation>
        <location evidence="1">Nucleus</location>
    </subcellularLocation>
</comment>
<dbReference type="GO" id="GO:0140664">
    <property type="term" value="F:ATP-dependent DNA damage sensor activity"/>
    <property type="evidence" value="ECO:0007669"/>
    <property type="project" value="InterPro"/>
</dbReference>
<dbReference type="AlphaFoldDB" id="A0A8J6DXM9"/>
<dbReference type="GO" id="GO:0033065">
    <property type="term" value="C:Rad51C-XRCC3 complex"/>
    <property type="evidence" value="ECO:0007669"/>
    <property type="project" value="TreeGrafter"/>
</dbReference>
<keyword evidence="5" id="KW-0234">DNA repair</keyword>
<dbReference type="PROSITE" id="PS50162">
    <property type="entry name" value="RECA_2"/>
    <property type="match status" value="1"/>
</dbReference>
<keyword evidence="10" id="KW-1185">Reference proteome</keyword>
<dbReference type="InterPro" id="IPR027417">
    <property type="entry name" value="P-loop_NTPase"/>
</dbReference>
<dbReference type="InterPro" id="IPR052093">
    <property type="entry name" value="HR_Repair_Mediator"/>
</dbReference>
<evidence type="ECO:0000256" key="6">
    <source>
        <dbReference type="ARBA" id="ARBA00023242"/>
    </source>
</evidence>
<dbReference type="Proteomes" id="UP000717585">
    <property type="component" value="Unassembled WGS sequence"/>
</dbReference>
<gene>
    <name evidence="9" type="ORF">J8273_7900</name>
</gene>
<reference evidence="9" key="1">
    <citation type="submission" date="2021-05" db="EMBL/GenBank/DDBJ databases">
        <title>A free-living protist that lacks canonical eukaryotic 1 DNA replication and segregation systems.</title>
        <authorList>
            <person name="Salas-Leiva D.E."/>
            <person name="Tromer E.C."/>
            <person name="Curtis B.A."/>
            <person name="Jerlstrom-Hultqvist J."/>
            <person name="Kolisko M."/>
            <person name="Yi Z."/>
            <person name="Salas-Leiva J.S."/>
            <person name="Gallot-Lavallee L."/>
            <person name="Kops G.J.P.L."/>
            <person name="Archibald J.M."/>
            <person name="Simpson A.G.B."/>
            <person name="Roger A.J."/>
        </authorList>
    </citation>
    <scope>NUCLEOTIDE SEQUENCE</scope>
    <source>
        <strain evidence="9">BICM</strain>
    </source>
</reference>
<evidence type="ECO:0000259" key="8">
    <source>
        <dbReference type="PROSITE" id="PS50162"/>
    </source>
</evidence>
<dbReference type="InterPro" id="IPR020588">
    <property type="entry name" value="RecA_ATP-bd"/>
</dbReference>
<dbReference type="Pfam" id="PF08423">
    <property type="entry name" value="Rad51"/>
    <property type="match status" value="2"/>
</dbReference>
<dbReference type="PANTHER" id="PTHR46239">
    <property type="entry name" value="DNA REPAIR PROTEIN RAD51 HOMOLOG 3 RAD51C"/>
    <property type="match status" value="1"/>
</dbReference>
<evidence type="ECO:0000313" key="10">
    <source>
        <dbReference type="Proteomes" id="UP000717585"/>
    </source>
</evidence>
<evidence type="ECO:0000313" key="9">
    <source>
        <dbReference type="EMBL" id="KAG9390549.1"/>
    </source>
</evidence>
<name>A0A8J6DXM9_9EUKA</name>
<dbReference type="Gene3D" id="3.40.50.300">
    <property type="entry name" value="P-loop containing nucleotide triphosphate hydrolases"/>
    <property type="match status" value="1"/>
</dbReference>
<dbReference type="GO" id="GO:0005524">
    <property type="term" value="F:ATP binding"/>
    <property type="evidence" value="ECO:0007669"/>
    <property type="project" value="UniProtKB-KW"/>
</dbReference>
<dbReference type="SMART" id="SM00382">
    <property type="entry name" value="AAA"/>
    <property type="match status" value="1"/>
</dbReference>
<keyword evidence="6" id="KW-0539">Nucleus</keyword>
<dbReference type="InterPro" id="IPR016467">
    <property type="entry name" value="DNA_recomb/repair_RecA-like"/>
</dbReference>
<evidence type="ECO:0000256" key="1">
    <source>
        <dbReference type="ARBA" id="ARBA00004123"/>
    </source>
</evidence>
<protein>
    <recommendedName>
        <fullName evidence="7">DNA repair protein RAD51 homolog 3</fullName>
    </recommendedName>
</protein>
<evidence type="ECO:0000256" key="5">
    <source>
        <dbReference type="ARBA" id="ARBA00023204"/>
    </source>
</evidence>
<dbReference type="GO" id="GO:0000400">
    <property type="term" value="F:four-way junction DNA binding"/>
    <property type="evidence" value="ECO:0007669"/>
    <property type="project" value="TreeGrafter"/>
</dbReference>
<keyword evidence="2" id="KW-0547">Nucleotide-binding</keyword>
<dbReference type="GO" id="GO:0005657">
    <property type="term" value="C:replication fork"/>
    <property type="evidence" value="ECO:0007669"/>
    <property type="project" value="TreeGrafter"/>
</dbReference>